<evidence type="ECO:0000256" key="11">
    <source>
        <dbReference type="ARBA" id="ARBA00025571"/>
    </source>
</evidence>
<dbReference type="EMBL" id="HE806318">
    <property type="protein sequence ID" value="CCH60086.1"/>
    <property type="molecule type" value="Genomic_DNA"/>
</dbReference>
<dbReference type="GO" id="GO:0042407">
    <property type="term" value="P:cristae formation"/>
    <property type="evidence" value="ECO:0007669"/>
    <property type="project" value="EnsemblFungi"/>
</dbReference>
<evidence type="ECO:0000256" key="2">
    <source>
        <dbReference type="ARBA" id="ARBA00010877"/>
    </source>
</evidence>
<evidence type="ECO:0000256" key="9">
    <source>
        <dbReference type="ARBA" id="ARBA00023128"/>
    </source>
</evidence>
<evidence type="ECO:0000256" key="7">
    <source>
        <dbReference type="ARBA" id="ARBA00022989"/>
    </source>
</evidence>
<gene>
    <name evidence="14" type="primary">TBLA0C02800</name>
    <name evidence="14" type="ORF">TBLA_0C02800</name>
</gene>
<dbReference type="RefSeq" id="XP_004179605.1">
    <property type="nucleotide sequence ID" value="XM_004179557.1"/>
</dbReference>
<dbReference type="GO" id="GO:0045041">
    <property type="term" value="P:protein import into mitochondrial intermembrane space"/>
    <property type="evidence" value="ECO:0007669"/>
    <property type="project" value="EnsemblFungi"/>
</dbReference>
<feature type="coiled-coil region" evidence="13">
    <location>
        <begin position="220"/>
        <end position="266"/>
    </location>
</feature>
<dbReference type="STRING" id="1071380.I2H134"/>
<evidence type="ECO:0000256" key="10">
    <source>
        <dbReference type="ARBA" id="ARBA00023136"/>
    </source>
</evidence>
<dbReference type="GeneID" id="14495066"/>
<evidence type="ECO:0000256" key="6">
    <source>
        <dbReference type="ARBA" id="ARBA00022946"/>
    </source>
</evidence>
<name>I2H134_HENB6</name>
<dbReference type="Pfam" id="PF09731">
    <property type="entry name" value="Mitofilin"/>
    <property type="match status" value="2"/>
</dbReference>
<dbReference type="OrthoDB" id="10261039at2759"/>
<dbReference type="eggNOG" id="KOG1854">
    <property type="taxonomic scope" value="Eukaryota"/>
</dbReference>
<keyword evidence="8 13" id="KW-0175">Coiled coil</keyword>
<dbReference type="KEGG" id="tbl:TBLA_0C02800"/>
<keyword evidence="7" id="KW-1133">Transmembrane helix</keyword>
<dbReference type="FunCoup" id="I2H134">
    <property type="interactions" value="220"/>
</dbReference>
<accession>I2H134</accession>
<comment type="function">
    <text evidence="11">Component of the MICOS complex, a large protein complex of the mitochondrial inner membrane that plays crucial roles in the maintenance of crista junctions, inner membrane architecture, and formation of contact sites to the outer membrane. Plays a role in keeping cristae membranes connected to the inner boundary membrane. Also promotes protein import via the mitochondrial intermembrane space assembly (MIA) pathway.</text>
</comment>
<evidence type="ECO:0000256" key="13">
    <source>
        <dbReference type="SAM" id="Coils"/>
    </source>
</evidence>
<dbReference type="GO" id="GO:0061617">
    <property type="term" value="C:MICOS complex"/>
    <property type="evidence" value="ECO:0007669"/>
    <property type="project" value="EnsemblFungi"/>
</dbReference>
<dbReference type="InterPro" id="IPR019133">
    <property type="entry name" value="MIC60"/>
</dbReference>
<evidence type="ECO:0000313" key="14">
    <source>
        <dbReference type="EMBL" id="CCH60086.1"/>
    </source>
</evidence>
<keyword evidence="10" id="KW-0472">Membrane</keyword>
<dbReference type="GO" id="GO:0044284">
    <property type="term" value="C:mitochondrial crista junction"/>
    <property type="evidence" value="ECO:0007669"/>
    <property type="project" value="EnsemblFungi"/>
</dbReference>
<organism evidence="14 15">
    <name type="scientific">Henningerozyma blattae (strain ATCC 34711 / CBS 6284 / DSM 70876 / NBRC 10599 / NRRL Y-10934 / UCD 77-7)</name>
    <name type="common">Yeast</name>
    <name type="synonym">Tetrapisispora blattae</name>
    <dbReference type="NCBI Taxonomy" id="1071380"/>
    <lineage>
        <taxon>Eukaryota</taxon>
        <taxon>Fungi</taxon>
        <taxon>Dikarya</taxon>
        <taxon>Ascomycota</taxon>
        <taxon>Saccharomycotina</taxon>
        <taxon>Saccharomycetes</taxon>
        <taxon>Saccharomycetales</taxon>
        <taxon>Saccharomycetaceae</taxon>
        <taxon>Henningerozyma</taxon>
    </lineage>
</organism>
<keyword evidence="5 12" id="KW-0999">Mitochondrion inner membrane</keyword>
<dbReference type="GO" id="GO:0097753">
    <property type="term" value="P:membrane bending"/>
    <property type="evidence" value="ECO:0007669"/>
    <property type="project" value="EnsemblFungi"/>
</dbReference>
<sequence>MPIRSFLRPTFRRLASTNVNSAKTHTLRSILFKTTFGVSLFYTAGVIGSAYNEKIENLFIQNVPLGSELMDSYWFGTMGEYIEKSSDQLNSLYSTLLNKDIDKTTSKIGKFLPRKKEARKDEVKQALILKPVALNAFAISLNPSFEEVIDSINGFFEKINSNELLLTETQLEEVIKCHDTLDQCVHSFNSKANQLHKEIIEAKVGEAIKGFDEEYDNKLKKKSKKVLKKFQKEFDDMKANLTEKFEKDLKKNLEENAKLLKAQQDNEVTLVSITQLKEFTNIIKQTLDKERNGRLAYLEELDSTVGDLAKNVQDINNLLMKNEIIRQLSTTLAQFKLFLQHSESLDSNNEIQLEKVNSLIEKIIFLKRMLPKDSTVSCKCCVTKDKICRCKSMKDKSQYPLLDVTLSELMNLKSKNQPILSNEQLYNRWLLLESDFKTASLLPPNPGFLGHLTAKVFSTLLITKNGITPEGIDPDSIYSNVKENLKLSKIDKALETVVSLNGWPHILCDDWIKNARARLELETLIDILNCEVSLL</sequence>
<evidence type="ECO:0000256" key="12">
    <source>
        <dbReference type="RuleBase" id="RU363000"/>
    </source>
</evidence>
<reference evidence="14 15" key="1">
    <citation type="journal article" date="2011" name="Proc. Natl. Acad. Sci. U.S.A.">
        <title>Evolutionary erosion of yeast sex chromosomes by mating-type switching accidents.</title>
        <authorList>
            <person name="Gordon J.L."/>
            <person name="Armisen D."/>
            <person name="Proux-Wera E."/>
            <person name="Oheigeartaigh S.S."/>
            <person name="Byrne K.P."/>
            <person name="Wolfe K.H."/>
        </authorList>
    </citation>
    <scope>NUCLEOTIDE SEQUENCE [LARGE SCALE GENOMIC DNA]</scope>
    <source>
        <strain evidence="15">ATCC 34711 / CBS 6284 / DSM 70876 / NBRC 10599 / NRRL Y-10934 / UCD 77-7</strain>
    </source>
</reference>
<comment type="subunit">
    <text evidence="12">Component of the mitochondrial contact site and cristae organizing system (MICOS) complex.</text>
</comment>
<keyword evidence="6" id="KW-0809">Transit peptide</keyword>
<comment type="subcellular location">
    <subcellularLocation>
        <location evidence="1 12">Mitochondrion inner membrane</location>
        <topology evidence="1 12">Single-pass membrane protein</topology>
    </subcellularLocation>
</comment>
<keyword evidence="9 12" id="KW-0496">Mitochondrion</keyword>
<dbReference type="InParanoid" id="I2H134"/>
<evidence type="ECO:0000256" key="5">
    <source>
        <dbReference type="ARBA" id="ARBA00022792"/>
    </source>
</evidence>
<dbReference type="PANTHER" id="PTHR15415">
    <property type="entry name" value="MITOFILIN"/>
    <property type="match status" value="1"/>
</dbReference>
<keyword evidence="15" id="KW-1185">Reference proteome</keyword>
<dbReference type="Proteomes" id="UP000002866">
    <property type="component" value="Chromosome 3"/>
</dbReference>
<evidence type="ECO:0000313" key="15">
    <source>
        <dbReference type="Proteomes" id="UP000002866"/>
    </source>
</evidence>
<comment type="similarity">
    <text evidence="2 12">Belongs to the MICOS complex subunit Mic60 family.</text>
</comment>
<dbReference type="PANTHER" id="PTHR15415:SF7">
    <property type="entry name" value="MICOS COMPLEX SUBUNIT MIC60"/>
    <property type="match status" value="1"/>
</dbReference>
<dbReference type="AlphaFoldDB" id="I2H134"/>
<dbReference type="GO" id="GO:0008289">
    <property type="term" value="F:lipid binding"/>
    <property type="evidence" value="ECO:0007669"/>
    <property type="project" value="EnsemblFungi"/>
</dbReference>
<dbReference type="GO" id="GO:0030061">
    <property type="term" value="C:mitochondrial crista"/>
    <property type="evidence" value="ECO:0007669"/>
    <property type="project" value="EnsemblFungi"/>
</dbReference>
<evidence type="ECO:0000256" key="1">
    <source>
        <dbReference type="ARBA" id="ARBA00004434"/>
    </source>
</evidence>
<proteinExistence type="inferred from homology"/>
<dbReference type="OMA" id="DYATDAY"/>
<evidence type="ECO:0000256" key="4">
    <source>
        <dbReference type="ARBA" id="ARBA00022692"/>
    </source>
</evidence>
<evidence type="ECO:0000256" key="3">
    <source>
        <dbReference type="ARBA" id="ARBA00018116"/>
    </source>
</evidence>
<keyword evidence="4 12" id="KW-0812">Transmembrane</keyword>
<dbReference type="HOGENOM" id="CLU_008024_2_0_1"/>
<evidence type="ECO:0000256" key="8">
    <source>
        <dbReference type="ARBA" id="ARBA00023054"/>
    </source>
</evidence>
<protein>
    <recommendedName>
        <fullName evidence="3 12">MICOS complex subunit MIC60</fullName>
    </recommendedName>
    <alternativeName>
        <fullName evidence="12">Mitofilin</fullName>
    </alternativeName>
</protein>